<proteinExistence type="predicted"/>
<reference evidence="1" key="1">
    <citation type="submission" date="2019-08" db="EMBL/GenBank/DDBJ databases">
        <authorList>
            <person name="Kucharzyk K."/>
            <person name="Murdoch R.W."/>
            <person name="Higgins S."/>
            <person name="Loffler F."/>
        </authorList>
    </citation>
    <scope>NUCLEOTIDE SEQUENCE</scope>
</reference>
<protein>
    <submittedName>
        <fullName evidence="1">Uncharacterized protein</fullName>
    </submittedName>
</protein>
<dbReference type="EMBL" id="VSSQ01140676">
    <property type="protein sequence ID" value="MPN62537.1"/>
    <property type="molecule type" value="Genomic_DNA"/>
</dbReference>
<evidence type="ECO:0000313" key="1">
    <source>
        <dbReference type="EMBL" id="MPN62537.1"/>
    </source>
</evidence>
<gene>
    <name evidence="1" type="ORF">SDC9_210286</name>
</gene>
<accession>A0A645JGQ8</accession>
<sequence length="74" mass="8120">MPGIATETSFWATKKIELSDFSAKSKASIDLSRATEKLIIILGKTVNPLKGIIGKLFSFSYSIFVTSCKANKYL</sequence>
<organism evidence="1">
    <name type="scientific">bioreactor metagenome</name>
    <dbReference type="NCBI Taxonomy" id="1076179"/>
    <lineage>
        <taxon>unclassified sequences</taxon>
        <taxon>metagenomes</taxon>
        <taxon>ecological metagenomes</taxon>
    </lineage>
</organism>
<comment type="caution">
    <text evidence="1">The sequence shown here is derived from an EMBL/GenBank/DDBJ whole genome shotgun (WGS) entry which is preliminary data.</text>
</comment>
<dbReference type="AlphaFoldDB" id="A0A645JGQ8"/>
<name>A0A645JGQ8_9ZZZZ</name>